<reference evidence="1 2" key="1">
    <citation type="submission" date="2022-07" db="EMBL/GenBank/DDBJ databases">
        <title>Novel species in genus Arthrobacter.</title>
        <authorList>
            <person name="Liu Y."/>
        </authorList>
    </citation>
    <scope>NUCLEOTIDE SEQUENCE [LARGE SCALE GENOMIC DNA]</scope>
    <source>
        <strain evidence="2">zg-Y859</strain>
    </source>
</reference>
<sequence>MREVRVDRYKEWAGELLPVAQEVLERWQPELASDARSDVLPSVAHSICITHTERLRAATTLLESGLGNHAAPFVRIAYEENIWIHYLASIDDPRLRNDLLYRLAGMNKMQRVSTQRDFFGPAEANATGFLPAAHDELAPQVEQNLVLFEELASKLNWPSQRQRGGPGRLPKIAWLANRRFGEKHPVHGFLAECSSQYVHFSAYQVTRGVKRGPDGRAQYSDPFQRGIDAGFAMGWMVELLIDCFLQARLWVSPNIDFQGEWLVHWPTQMKRIRSDLHAYGLPALIYAADLVKPE</sequence>
<dbReference type="EMBL" id="JANFLP010000018">
    <property type="protein sequence ID" value="MCQ1951495.1"/>
    <property type="molecule type" value="Genomic_DNA"/>
</dbReference>
<gene>
    <name evidence="1" type="ORF">NNX28_16355</name>
</gene>
<evidence type="ECO:0000313" key="1">
    <source>
        <dbReference type="EMBL" id="MCQ1951495.1"/>
    </source>
</evidence>
<evidence type="ECO:0000313" key="2">
    <source>
        <dbReference type="Proteomes" id="UP001206924"/>
    </source>
</evidence>
<keyword evidence="2" id="KW-1185">Reference proteome</keyword>
<protein>
    <submittedName>
        <fullName evidence="1">Uncharacterized protein</fullName>
    </submittedName>
</protein>
<dbReference type="Proteomes" id="UP001206924">
    <property type="component" value="Unassembled WGS sequence"/>
</dbReference>
<organism evidence="1 2">
    <name type="scientific">Arthrobacter jinronghuae</name>
    <dbReference type="NCBI Taxonomy" id="2964609"/>
    <lineage>
        <taxon>Bacteria</taxon>
        <taxon>Bacillati</taxon>
        <taxon>Actinomycetota</taxon>
        <taxon>Actinomycetes</taxon>
        <taxon>Micrococcales</taxon>
        <taxon>Micrococcaceae</taxon>
        <taxon>Arthrobacter</taxon>
    </lineage>
</organism>
<comment type="caution">
    <text evidence="1">The sequence shown here is derived from an EMBL/GenBank/DDBJ whole genome shotgun (WGS) entry which is preliminary data.</text>
</comment>
<accession>A0ABT1NV14</accession>
<name>A0ABT1NV14_9MICC</name>
<dbReference type="RefSeq" id="WP_255866521.1">
    <property type="nucleotide sequence ID" value="NZ_CP104263.1"/>
</dbReference>
<proteinExistence type="predicted"/>